<dbReference type="InterPro" id="IPR020946">
    <property type="entry name" value="Flavin_mOase-like"/>
</dbReference>
<evidence type="ECO:0000256" key="5">
    <source>
        <dbReference type="ARBA" id="ARBA00023002"/>
    </source>
</evidence>
<dbReference type="Proteomes" id="UP001163823">
    <property type="component" value="Chromosome 1"/>
</dbReference>
<dbReference type="EC" id="1.-.-.-" evidence="7"/>
<sequence length="437" mass="49985">MGQSVKVAVIGAGVAGLSTAREFQREGHQVVVFERNDGVGGVWLYDPKVESDPIGIDPSREIINSSLYLNMRTNLPRQLMGFTDYPFVRRKSGDPRTFPGHEEVLWFLNKFAEDFGLAELIRFNTEVVRVERVDGKNEEWVVESKTRGSDSLSREVFQAIVVCVGHCTEPRLTEVPGIENWPGYQIHSHNYRVPEPFRGQVVVVIGFGPSAIDISRDIAEVAKEVHIVTRNPDVRAEKLESHENIWHHYMVESVHEDHLVAFKDGSSIHADVIFYCTGYNYHYPFLETNGIVTAVDNCVGPLYKHVFPPALAPWLSFIGIPQKSVVFHTIELQSKWVAHVLSGKVLLPDEKEMMTDVERYYQRMGEHGLPKHYTHDLPPNEAEYFNWLRAQSGLPSFEEWREKMLAECLRGRANYDKHRDEWNDAYWDGIIEVASIP</sequence>
<dbReference type="InterPro" id="IPR050346">
    <property type="entry name" value="FMO-like"/>
</dbReference>
<dbReference type="EMBL" id="JARAOO010000001">
    <property type="protein sequence ID" value="KAJ7982336.1"/>
    <property type="molecule type" value="Genomic_DNA"/>
</dbReference>
<proteinExistence type="inferred from homology"/>
<dbReference type="PANTHER" id="PTHR23023">
    <property type="entry name" value="DIMETHYLANILINE MONOOXYGENASE"/>
    <property type="match status" value="1"/>
</dbReference>
<name>A0AAD7QKM5_QUISA</name>
<dbReference type="Pfam" id="PF00743">
    <property type="entry name" value="FMO-like"/>
    <property type="match status" value="2"/>
</dbReference>
<dbReference type="PRINTS" id="PR00370">
    <property type="entry name" value="FMOXYGENASE"/>
</dbReference>
<keyword evidence="2 7" id="KW-0285">Flavoprotein</keyword>
<dbReference type="PIRSF" id="PIRSF000332">
    <property type="entry name" value="FMO"/>
    <property type="match status" value="1"/>
</dbReference>
<dbReference type="Gene3D" id="3.50.50.60">
    <property type="entry name" value="FAD/NAD(P)-binding domain"/>
    <property type="match status" value="2"/>
</dbReference>
<evidence type="ECO:0000313" key="9">
    <source>
        <dbReference type="Proteomes" id="UP001163823"/>
    </source>
</evidence>
<reference evidence="8 9" key="1">
    <citation type="journal article" date="2023" name="Science">
        <title>Elucidation of the pathway for biosynthesis of saponin adjuvants from the soapbark tree.</title>
        <authorList>
            <person name="Reed J."/>
            <person name="Orme A."/>
            <person name="El-Demerdash A."/>
            <person name="Owen C."/>
            <person name="Martin L.B.B."/>
            <person name="Misra R.C."/>
            <person name="Kikuchi S."/>
            <person name="Rejzek M."/>
            <person name="Martin A.C."/>
            <person name="Harkess A."/>
            <person name="Leebens-Mack J."/>
            <person name="Louveau T."/>
            <person name="Stephenson M.J."/>
            <person name="Osbourn A."/>
        </authorList>
    </citation>
    <scope>NUCLEOTIDE SEQUENCE [LARGE SCALE GENOMIC DNA]</scope>
    <source>
        <strain evidence="8">S10</strain>
    </source>
</reference>
<protein>
    <recommendedName>
        <fullName evidence="7">Flavin-containing monooxygenase</fullName>
        <ecNumber evidence="7">1.-.-.-</ecNumber>
    </recommendedName>
</protein>
<accession>A0AAD7QKM5</accession>
<evidence type="ECO:0000313" key="8">
    <source>
        <dbReference type="EMBL" id="KAJ7982336.1"/>
    </source>
</evidence>
<dbReference type="InterPro" id="IPR036188">
    <property type="entry name" value="FAD/NAD-bd_sf"/>
</dbReference>
<dbReference type="AlphaFoldDB" id="A0AAD7QKM5"/>
<evidence type="ECO:0000256" key="6">
    <source>
        <dbReference type="ARBA" id="ARBA00023033"/>
    </source>
</evidence>
<keyword evidence="9" id="KW-1185">Reference proteome</keyword>
<comment type="cofactor">
    <cofactor evidence="7">
        <name>FAD</name>
        <dbReference type="ChEBI" id="CHEBI:57692"/>
    </cofactor>
</comment>
<keyword evidence="6 7" id="KW-0503">Monooxygenase</keyword>
<evidence type="ECO:0000256" key="3">
    <source>
        <dbReference type="ARBA" id="ARBA00022827"/>
    </source>
</evidence>
<evidence type="ECO:0000256" key="2">
    <source>
        <dbReference type="ARBA" id="ARBA00022630"/>
    </source>
</evidence>
<evidence type="ECO:0000256" key="1">
    <source>
        <dbReference type="ARBA" id="ARBA00009183"/>
    </source>
</evidence>
<keyword evidence="5 7" id="KW-0560">Oxidoreductase</keyword>
<dbReference type="GO" id="GO:0050660">
    <property type="term" value="F:flavin adenine dinucleotide binding"/>
    <property type="evidence" value="ECO:0007669"/>
    <property type="project" value="InterPro"/>
</dbReference>
<evidence type="ECO:0000256" key="7">
    <source>
        <dbReference type="RuleBase" id="RU361177"/>
    </source>
</evidence>
<dbReference type="SUPFAM" id="SSF51905">
    <property type="entry name" value="FAD/NAD(P)-binding domain"/>
    <property type="match status" value="2"/>
</dbReference>
<keyword evidence="4" id="KW-0521">NADP</keyword>
<gene>
    <name evidence="8" type="ORF">O6P43_001472</name>
</gene>
<dbReference type="GO" id="GO:0004499">
    <property type="term" value="F:N,N-dimethylaniline monooxygenase activity"/>
    <property type="evidence" value="ECO:0007669"/>
    <property type="project" value="InterPro"/>
</dbReference>
<organism evidence="8 9">
    <name type="scientific">Quillaja saponaria</name>
    <name type="common">Soap bark tree</name>
    <dbReference type="NCBI Taxonomy" id="32244"/>
    <lineage>
        <taxon>Eukaryota</taxon>
        <taxon>Viridiplantae</taxon>
        <taxon>Streptophyta</taxon>
        <taxon>Embryophyta</taxon>
        <taxon>Tracheophyta</taxon>
        <taxon>Spermatophyta</taxon>
        <taxon>Magnoliopsida</taxon>
        <taxon>eudicotyledons</taxon>
        <taxon>Gunneridae</taxon>
        <taxon>Pentapetalae</taxon>
        <taxon>rosids</taxon>
        <taxon>fabids</taxon>
        <taxon>Fabales</taxon>
        <taxon>Quillajaceae</taxon>
        <taxon>Quillaja</taxon>
    </lineage>
</organism>
<comment type="caution">
    <text evidence="8">The sequence shown here is derived from an EMBL/GenBank/DDBJ whole genome shotgun (WGS) entry which is preliminary data.</text>
</comment>
<keyword evidence="3 7" id="KW-0274">FAD</keyword>
<dbReference type="FunFam" id="3.50.50.60:FF:000099">
    <property type="entry name" value="Flavin-containing monooxygenase"/>
    <property type="match status" value="1"/>
</dbReference>
<dbReference type="GO" id="GO:0050661">
    <property type="term" value="F:NADP binding"/>
    <property type="evidence" value="ECO:0007669"/>
    <property type="project" value="InterPro"/>
</dbReference>
<dbReference type="InterPro" id="IPR000960">
    <property type="entry name" value="Flavin_mOase"/>
</dbReference>
<dbReference type="KEGG" id="qsa:O6P43_001472"/>
<comment type="similarity">
    <text evidence="1 7">Belongs to the FMO family.</text>
</comment>
<evidence type="ECO:0000256" key="4">
    <source>
        <dbReference type="ARBA" id="ARBA00022857"/>
    </source>
</evidence>